<comment type="caution">
    <text evidence="2">The sequence shown here is derived from an EMBL/GenBank/DDBJ whole genome shotgun (WGS) entry which is preliminary data.</text>
</comment>
<evidence type="ECO:0000313" key="2">
    <source>
        <dbReference type="EMBL" id="KAG8066669.1"/>
    </source>
</evidence>
<dbReference type="AlphaFoldDB" id="A0A8J5T1P6"/>
<sequence length="145" mass="15893">MDSAAAGHARAHAARGNHSESGTPLLCSCSGRHRLGCRAIHGPTCQARPLDGWTRPISPRRRLLVGMVHGTHEGGSKESRFLSKEAADSWRKLTVHIYLEGVSRKAVVHVLHISRSLWGKLLYGGRFTAEPDHKHGQDSKCDIGY</sequence>
<proteinExistence type="predicted"/>
<accession>A0A8J5T1P6</accession>
<keyword evidence="3" id="KW-1185">Reference proteome</keyword>
<gene>
    <name evidence="2" type="ORF">GUJ93_ZPchr0004g40423</name>
</gene>
<organism evidence="2 3">
    <name type="scientific">Zizania palustris</name>
    <name type="common">Northern wild rice</name>
    <dbReference type="NCBI Taxonomy" id="103762"/>
    <lineage>
        <taxon>Eukaryota</taxon>
        <taxon>Viridiplantae</taxon>
        <taxon>Streptophyta</taxon>
        <taxon>Embryophyta</taxon>
        <taxon>Tracheophyta</taxon>
        <taxon>Spermatophyta</taxon>
        <taxon>Magnoliopsida</taxon>
        <taxon>Liliopsida</taxon>
        <taxon>Poales</taxon>
        <taxon>Poaceae</taxon>
        <taxon>BOP clade</taxon>
        <taxon>Oryzoideae</taxon>
        <taxon>Oryzeae</taxon>
        <taxon>Zizaniinae</taxon>
        <taxon>Zizania</taxon>
    </lineage>
</organism>
<evidence type="ECO:0000313" key="3">
    <source>
        <dbReference type="Proteomes" id="UP000729402"/>
    </source>
</evidence>
<reference evidence="2" key="2">
    <citation type="submission" date="2021-02" db="EMBL/GenBank/DDBJ databases">
        <authorList>
            <person name="Kimball J.A."/>
            <person name="Haas M.W."/>
            <person name="Macchietto M."/>
            <person name="Kono T."/>
            <person name="Duquette J."/>
            <person name="Shao M."/>
        </authorList>
    </citation>
    <scope>NUCLEOTIDE SEQUENCE</scope>
    <source>
        <tissue evidence="2">Fresh leaf tissue</tissue>
    </source>
</reference>
<feature type="region of interest" description="Disordered" evidence="1">
    <location>
        <begin position="1"/>
        <end position="22"/>
    </location>
</feature>
<dbReference type="Proteomes" id="UP000729402">
    <property type="component" value="Unassembled WGS sequence"/>
</dbReference>
<reference evidence="2" key="1">
    <citation type="journal article" date="2021" name="bioRxiv">
        <title>Whole Genome Assembly and Annotation of Northern Wild Rice, Zizania palustris L., Supports a Whole Genome Duplication in the Zizania Genus.</title>
        <authorList>
            <person name="Haas M."/>
            <person name="Kono T."/>
            <person name="Macchietto M."/>
            <person name="Millas R."/>
            <person name="McGilp L."/>
            <person name="Shao M."/>
            <person name="Duquette J."/>
            <person name="Hirsch C.N."/>
            <person name="Kimball J."/>
        </authorList>
    </citation>
    <scope>NUCLEOTIDE SEQUENCE</scope>
    <source>
        <tissue evidence="2">Fresh leaf tissue</tissue>
    </source>
</reference>
<protein>
    <submittedName>
        <fullName evidence="2">Uncharacterized protein</fullName>
    </submittedName>
</protein>
<name>A0A8J5T1P6_ZIZPA</name>
<dbReference type="EMBL" id="JAAALK010000285">
    <property type="protein sequence ID" value="KAG8066669.1"/>
    <property type="molecule type" value="Genomic_DNA"/>
</dbReference>
<evidence type="ECO:0000256" key="1">
    <source>
        <dbReference type="SAM" id="MobiDB-lite"/>
    </source>
</evidence>